<accession>A0ABS3F7K2</accession>
<comment type="caution">
    <text evidence="3">The sequence shown here is derived from an EMBL/GenBank/DDBJ whole genome shotgun (WGS) entry which is preliminary data.</text>
</comment>
<dbReference type="Proteomes" id="UP000664761">
    <property type="component" value="Unassembled WGS sequence"/>
</dbReference>
<keyword evidence="4" id="KW-1185">Reference proteome</keyword>
<keyword evidence="1" id="KW-0560">Oxidoreductase</keyword>
<name>A0ABS3F7K2_9PROT</name>
<proteinExistence type="predicted"/>
<evidence type="ECO:0000259" key="2">
    <source>
        <dbReference type="Pfam" id="PF01266"/>
    </source>
</evidence>
<dbReference type="SUPFAM" id="SSF51905">
    <property type="entry name" value="FAD/NAD(P)-binding domain"/>
    <property type="match status" value="1"/>
</dbReference>
<sequence length="394" mass="42823">MGSSLALLLARRGAEVTIFESASSPMMGASRWNEGKIHLGYVYSGDPTLASARHVLSGGVSFAPLVSDILATDIRPFATTEDDLFILHRDSVVDETEFRDFLKKLDEIAGSHPGAKDYFRDLSGFSSSQLSPSEFKSVAAAENTVAAFRVPERSVRTETIADLYTAALTNSKNIFVATGHTVTDATPEDTDNGLWRVTCETSDGQKAYEGFDCVINCLWHGRMAIDAKAGILPSGTWSNRYRVSLFVKTKKIVETQSAFVAVGAFGDVKNYDGKSFYLSWYPAGLLVDSVEILPNTPDPLTPEQKNSITQKVRAGLSTVLVGADEIFDAAEDIRVEGGFVFAQGRGSIAQKSSTLHSRDKFGITRKGRYYSIDTGKYSSAPELAFKLAQELMGN</sequence>
<gene>
    <name evidence="3" type="ORF">J0X12_09890</name>
</gene>
<evidence type="ECO:0000313" key="3">
    <source>
        <dbReference type="EMBL" id="MBO0333927.1"/>
    </source>
</evidence>
<protein>
    <submittedName>
        <fullName evidence="3">FAD-dependent oxidoreductase</fullName>
    </submittedName>
</protein>
<evidence type="ECO:0000313" key="4">
    <source>
        <dbReference type="Proteomes" id="UP000664761"/>
    </source>
</evidence>
<reference evidence="3 4" key="1">
    <citation type="submission" date="2021-03" db="EMBL/GenBank/DDBJ databases">
        <title>Sneathiella sp. CAU 1612 isolated from Kang Won-do.</title>
        <authorList>
            <person name="Kim W."/>
        </authorList>
    </citation>
    <scope>NUCLEOTIDE SEQUENCE [LARGE SCALE GENOMIC DNA]</scope>
    <source>
        <strain evidence="3 4">CAU 1612</strain>
    </source>
</reference>
<feature type="domain" description="FAD dependent oxidoreductase" evidence="2">
    <location>
        <begin position="1"/>
        <end position="221"/>
    </location>
</feature>
<dbReference type="InterPro" id="IPR006076">
    <property type="entry name" value="FAD-dep_OxRdtase"/>
</dbReference>
<dbReference type="Pfam" id="PF01266">
    <property type="entry name" value="DAO"/>
    <property type="match status" value="1"/>
</dbReference>
<organism evidence="3 4">
    <name type="scientific">Sneathiella sedimenti</name>
    <dbReference type="NCBI Taxonomy" id="2816034"/>
    <lineage>
        <taxon>Bacteria</taxon>
        <taxon>Pseudomonadati</taxon>
        <taxon>Pseudomonadota</taxon>
        <taxon>Alphaproteobacteria</taxon>
        <taxon>Sneathiellales</taxon>
        <taxon>Sneathiellaceae</taxon>
        <taxon>Sneathiella</taxon>
    </lineage>
</organism>
<dbReference type="EMBL" id="JAFLNC010000003">
    <property type="protein sequence ID" value="MBO0333927.1"/>
    <property type="molecule type" value="Genomic_DNA"/>
</dbReference>
<dbReference type="InterPro" id="IPR036188">
    <property type="entry name" value="FAD/NAD-bd_sf"/>
</dbReference>
<evidence type="ECO:0000256" key="1">
    <source>
        <dbReference type="ARBA" id="ARBA00023002"/>
    </source>
</evidence>